<accession>A0A699YVJ4</accession>
<sequence>MQARLYPAGYPSISAMIAHEALTIDGDMRPCLTIPSNAARTREEALVGGSDEDSDSGSYSTMVGSERALPPDAMTGTDLSIGKRSAGAPPAVSPRGGASPMAHQHADSRAAALPAFEPGLLARVLHRLAAARQPDFPHSAADARAAGDISWLAEAAVLLGAVRGQVQQLGAAYAAQTGQLQG</sequence>
<feature type="region of interest" description="Disordered" evidence="1">
    <location>
        <begin position="42"/>
        <end position="109"/>
    </location>
</feature>
<name>A0A699YVJ4_HAELA</name>
<evidence type="ECO:0000313" key="3">
    <source>
        <dbReference type="Proteomes" id="UP000485058"/>
    </source>
</evidence>
<evidence type="ECO:0000313" key="2">
    <source>
        <dbReference type="EMBL" id="GFH11046.1"/>
    </source>
</evidence>
<comment type="caution">
    <text evidence="2">The sequence shown here is derived from an EMBL/GenBank/DDBJ whole genome shotgun (WGS) entry which is preliminary data.</text>
</comment>
<organism evidence="2 3">
    <name type="scientific">Haematococcus lacustris</name>
    <name type="common">Green alga</name>
    <name type="synonym">Haematococcus pluvialis</name>
    <dbReference type="NCBI Taxonomy" id="44745"/>
    <lineage>
        <taxon>Eukaryota</taxon>
        <taxon>Viridiplantae</taxon>
        <taxon>Chlorophyta</taxon>
        <taxon>core chlorophytes</taxon>
        <taxon>Chlorophyceae</taxon>
        <taxon>CS clade</taxon>
        <taxon>Chlamydomonadales</taxon>
        <taxon>Haematococcaceae</taxon>
        <taxon>Haematococcus</taxon>
    </lineage>
</organism>
<dbReference type="Proteomes" id="UP000485058">
    <property type="component" value="Unassembled WGS sequence"/>
</dbReference>
<reference evidence="2 3" key="1">
    <citation type="submission" date="2020-02" db="EMBL/GenBank/DDBJ databases">
        <title>Draft genome sequence of Haematococcus lacustris strain NIES-144.</title>
        <authorList>
            <person name="Morimoto D."/>
            <person name="Nakagawa S."/>
            <person name="Yoshida T."/>
            <person name="Sawayama S."/>
        </authorList>
    </citation>
    <scope>NUCLEOTIDE SEQUENCE [LARGE SCALE GENOMIC DNA]</scope>
    <source>
        <strain evidence="2 3">NIES-144</strain>
    </source>
</reference>
<dbReference type="EMBL" id="BLLF01000369">
    <property type="protein sequence ID" value="GFH11046.1"/>
    <property type="molecule type" value="Genomic_DNA"/>
</dbReference>
<gene>
    <name evidence="2" type="ORF">HaLaN_06478</name>
</gene>
<keyword evidence="3" id="KW-1185">Reference proteome</keyword>
<protein>
    <submittedName>
        <fullName evidence="2">Uncharacterized protein</fullName>
    </submittedName>
</protein>
<proteinExistence type="predicted"/>
<evidence type="ECO:0000256" key="1">
    <source>
        <dbReference type="SAM" id="MobiDB-lite"/>
    </source>
</evidence>
<dbReference type="AlphaFoldDB" id="A0A699YVJ4"/>